<reference evidence="1 2" key="1">
    <citation type="submission" date="2019-06" db="EMBL/GenBank/DDBJ databases">
        <title>Whole genome sequence for Cellvibrionaceae sp. R142.</title>
        <authorList>
            <person name="Wang G."/>
        </authorList>
    </citation>
    <scope>NUCLEOTIDE SEQUENCE [LARGE SCALE GENOMIC DNA]</scope>
    <source>
        <strain evidence="1 2">R142</strain>
    </source>
</reference>
<evidence type="ECO:0008006" key="3">
    <source>
        <dbReference type="Google" id="ProtNLM"/>
    </source>
</evidence>
<sequence length="109" mass="12751">MLLNAGRRRHEPRVGVDQVHNYYEHLVLEEITLTNERSRTDLDFLADVACVALNRLPPRYVRHDVDLTFFMSPLELQNMQEKIQSAVKQAIDYVVSRDRQKVADDEEQA</sequence>
<dbReference type="OrthoDB" id="5895647at2"/>
<gene>
    <name evidence="1" type="ORF">FKG94_24890</name>
</gene>
<protein>
    <recommendedName>
        <fullName evidence="3">Competence protein ComFB</fullName>
    </recommendedName>
</protein>
<name>A0A545SS14_9GAMM</name>
<evidence type="ECO:0000313" key="1">
    <source>
        <dbReference type="EMBL" id="TQV67770.1"/>
    </source>
</evidence>
<dbReference type="RefSeq" id="WP_142929668.1">
    <property type="nucleotide sequence ID" value="NZ_ML660109.1"/>
</dbReference>
<dbReference type="Pfam" id="PF10719">
    <property type="entry name" value="ComFB"/>
    <property type="match status" value="1"/>
</dbReference>
<keyword evidence="2" id="KW-1185">Reference proteome</keyword>
<proteinExistence type="predicted"/>
<dbReference type="InterPro" id="IPR019657">
    <property type="entry name" value="ComFB"/>
</dbReference>
<evidence type="ECO:0000313" key="2">
    <source>
        <dbReference type="Proteomes" id="UP000319732"/>
    </source>
</evidence>
<comment type="caution">
    <text evidence="1">The sequence shown here is derived from an EMBL/GenBank/DDBJ whole genome shotgun (WGS) entry which is preliminary data.</text>
</comment>
<dbReference type="AlphaFoldDB" id="A0A545SS14"/>
<accession>A0A545SS14</accession>
<dbReference type="Proteomes" id="UP000319732">
    <property type="component" value="Unassembled WGS sequence"/>
</dbReference>
<dbReference type="EMBL" id="VHSG01000033">
    <property type="protein sequence ID" value="TQV67770.1"/>
    <property type="molecule type" value="Genomic_DNA"/>
</dbReference>
<organism evidence="1 2">
    <name type="scientific">Exilibacterium tricleocarpae</name>
    <dbReference type="NCBI Taxonomy" id="2591008"/>
    <lineage>
        <taxon>Bacteria</taxon>
        <taxon>Pseudomonadati</taxon>
        <taxon>Pseudomonadota</taxon>
        <taxon>Gammaproteobacteria</taxon>
        <taxon>Cellvibrionales</taxon>
        <taxon>Cellvibrionaceae</taxon>
        <taxon>Exilibacterium</taxon>
    </lineage>
</organism>